<name>A0ACA9PQE5_9GLOM</name>
<keyword evidence="2" id="KW-1185">Reference proteome</keyword>
<evidence type="ECO:0000313" key="2">
    <source>
        <dbReference type="Proteomes" id="UP000789702"/>
    </source>
</evidence>
<dbReference type="Proteomes" id="UP000789702">
    <property type="component" value="Unassembled WGS sequence"/>
</dbReference>
<accession>A0ACA9PQE5</accession>
<evidence type="ECO:0000313" key="1">
    <source>
        <dbReference type="EMBL" id="CAG8718416.1"/>
    </source>
</evidence>
<reference evidence="1" key="1">
    <citation type="submission" date="2021-06" db="EMBL/GenBank/DDBJ databases">
        <authorList>
            <person name="Kallberg Y."/>
            <person name="Tangrot J."/>
            <person name="Rosling A."/>
        </authorList>
    </citation>
    <scope>NUCLEOTIDE SEQUENCE</scope>
    <source>
        <strain evidence="1">IL203A</strain>
    </source>
</reference>
<proteinExistence type="predicted"/>
<feature type="non-terminal residue" evidence="1">
    <location>
        <position position="49"/>
    </location>
</feature>
<dbReference type="EMBL" id="CAJVPU010031996">
    <property type="protein sequence ID" value="CAG8718416.1"/>
    <property type="molecule type" value="Genomic_DNA"/>
</dbReference>
<organism evidence="1 2">
    <name type="scientific">Dentiscutata heterogama</name>
    <dbReference type="NCBI Taxonomy" id="1316150"/>
    <lineage>
        <taxon>Eukaryota</taxon>
        <taxon>Fungi</taxon>
        <taxon>Fungi incertae sedis</taxon>
        <taxon>Mucoromycota</taxon>
        <taxon>Glomeromycotina</taxon>
        <taxon>Glomeromycetes</taxon>
        <taxon>Diversisporales</taxon>
        <taxon>Gigasporaceae</taxon>
        <taxon>Dentiscutata</taxon>
    </lineage>
</organism>
<protein>
    <submittedName>
        <fullName evidence="1">17121_t:CDS:1</fullName>
    </submittedName>
</protein>
<gene>
    <name evidence="1" type="ORF">DHETER_LOCUS12684</name>
</gene>
<feature type="non-terminal residue" evidence="1">
    <location>
        <position position="1"/>
    </location>
</feature>
<sequence length="49" mass="6006">ELDELESTTNDIFEFYIQVNFGENNYNITLNEIANILYQEIEKQDRFKW</sequence>
<comment type="caution">
    <text evidence="1">The sequence shown here is derived from an EMBL/GenBank/DDBJ whole genome shotgun (WGS) entry which is preliminary data.</text>
</comment>